<reference evidence="4" key="1">
    <citation type="submission" date="2016-10" db="EMBL/GenBank/DDBJ databases">
        <authorList>
            <person name="Varghese N."/>
            <person name="Submissions S."/>
        </authorList>
    </citation>
    <scope>NUCLEOTIDE SEQUENCE [LARGE SCALE GENOMIC DNA]</scope>
    <source>
        <strain evidence="4">DSM 45237</strain>
    </source>
</reference>
<feature type="transmembrane region" description="Helical" evidence="2">
    <location>
        <begin position="92"/>
        <end position="117"/>
    </location>
</feature>
<dbReference type="OrthoDB" id="4640722at2"/>
<dbReference type="Proteomes" id="UP000181980">
    <property type="component" value="Unassembled WGS sequence"/>
</dbReference>
<dbReference type="RefSeq" id="WP_069115234.1">
    <property type="nucleotide sequence ID" value="NZ_FNUC01000003.1"/>
</dbReference>
<proteinExistence type="predicted"/>
<keyword evidence="4" id="KW-1185">Reference proteome</keyword>
<gene>
    <name evidence="3" type="ORF">SAMN04488561_1921</name>
</gene>
<keyword evidence="2" id="KW-1133">Transmembrane helix</keyword>
<evidence type="ECO:0000256" key="2">
    <source>
        <dbReference type="SAM" id="Phobius"/>
    </source>
</evidence>
<keyword evidence="2" id="KW-0472">Membrane</keyword>
<feature type="transmembrane region" description="Helical" evidence="2">
    <location>
        <begin position="50"/>
        <end position="72"/>
    </location>
</feature>
<accession>A0A1H5K6G6</accession>
<feature type="region of interest" description="Disordered" evidence="1">
    <location>
        <begin position="1"/>
        <end position="34"/>
    </location>
</feature>
<keyword evidence="2" id="KW-0812">Transmembrane</keyword>
<name>A0A1H5K6G6_9ACTN</name>
<protein>
    <submittedName>
        <fullName evidence="3">Uncharacterized protein</fullName>
    </submittedName>
</protein>
<dbReference type="STRING" id="561176.SAMN04488561_1921"/>
<evidence type="ECO:0000313" key="3">
    <source>
        <dbReference type="EMBL" id="SEE60436.1"/>
    </source>
</evidence>
<dbReference type="EMBL" id="FNUC01000003">
    <property type="protein sequence ID" value="SEE60436.1"/>
    <property type="molecule type" value="Genomic_DNA"/>
</dbReference>
<organism evidence="3 4">
    <name type="scientific">Jiangella alba</name>
    <dbReference type="NCBI Taxonomy" id="561176"/>
    <lineage>
        <taxon>Bacteria</taxon>
        <taxon>Bacillati</taxon>
        <taxon>Actinomycetota</taxon>
        <taxon>Actinomycetes</taxon>
        <taxon>Jiangellales</taxon>
        <taxon>Jiangellaceae</taxon>
        <taxon>Jiangella</taxon>
    </lineage>
</organism>
<evidence type="ECO:0000313" key="4">
    <source>
        <dbReference type="Proteomes" id="UP000181980"/>
    </source>
</evidence>
<sequence length="250" mass="28166">MTQHSWPGDPAAAWRRTPADGPAPSSRRRNPPDLSDFETFTRLLPRRGEYLAMPVMYGVGGAFCLAVGLHLMRYQRPLDPFDGSAPAWLGLIAYWPPWFLLLGLGVAGLCWAPVSYVRGKRDHPRYLRELYERINREGIMVQTFLSTLRLEANEGTDPSRIAIETRAGDAQAGRLHAAFHTWLDVLRHDDDAREAAQKRIGSRRVLPATELFGPEAEGGYLLRASSISQWQVLLPDGPTNWQVEPVRNER</sequence>
<dbReference type="AlphaFoldDB" id="A0A1H5K6G6"/>
<evidence type="ECO:0000256" key="1">
    <source>
        <dbReference type="SAM" id="MobiDB-lite"/>
    </source>
</evidence>